<feature type="non-terminal residue" evidence="1">
    <location>
        <position position="1"/>
    </location>
</feature>
<dbReference type="AlphaFoldDB" id="A0AAD4BT62"/>
<evidence type="ECO:0000313" key="2">
    <source>
        <dbReference type="Proteomes" id="UP001194468"/>
    </source>
</evidence>
<evidence type="ECO:0000313" key="1">
    <source>
        <dbReference type="EMBL" id="KAF8439491.1"/>
    </source>
</evidence>
<sequence>QETINLRTHSDVMLLSYETDSDQHPYWYARCRSSTLPTVVIPISPTFQTTDNCQSSVHQVFRILPYPSECRPRSVHPDPCLSVSIRSRIVDRILCSPHGSLPFFHLSSSIRPRDEYDSSGTALQSYVAPDRSGSLRVVTRCREGGFLLITIALTIA</sequence>
<comment type="caution">
    <text evidence="1">The sequence shown here is derived from an EMBL/GenBank/DDBJ whole genome shotgun (WGS) entry which is preliminary data.</text>
</comment>
<reference evidence="1" key="1">
    <citation type="submission" date="2019-10" db="EMBL/GenBank/DDBJ databases">
        <authorList>
            <consortium name="DOE Joint Genome Institute"/>
            <person name="Kuo A."/>
            <person name="Miyauchi S."/>
            <person name="Kiss E."/>
            <person name="Drula E."/>
            <person name="Kohler A."/>
            <person name="Sanchez-Garcia M."/>
            <person name="Andreopoulos B."/>
            <person name="Barry K.W."/>
            <person name="Bonito G."/>
            <person name="Buee M."/>
            <person name="Carver A."/>
            <person name="Chen C."/>
            <person name="Cichocki N."/>
            <person name="Clum A."/>
            <person name="Culley D."/>
            <person name="Crous P.W."/>
            <person name="Fauchery L."/>
            <person name="Girlanda M."/>
            <person name="Hayes R."/>
            <person name="Keri Z."/>
            <person name="LaButti K."/>
            <person name="Lipzen A."/>
            <person name="Lombard V."/>
            <person name="Magnuson J."/>
            <person name="Maillard F."/>
            <person name="Morin E."/>
            <person name="Murat C."/>
            <person name="Nolan M."/>
            <person name="Ohm R."/>
            <person name="Pangilinan J."/>
            <person name="Pereira M."/>
            <person name="Perotto S."/>
            <person name="Peter M."/>
            <person name="Riley R."/>
            <person name="Sitrit Y."/>
            <person name="Stielow B."/>
            <person name="Szollosi G."/>
            <person name="Zifcakova L."/>
            <person name="Stursova M."/>
            <person name="Spatafora J.W."/>
            <person name="Tedersoo L."/>
            <person name="Vaario L.-M."/>
            <person name="Yamada A."/>
            <person name="Yan M."/>
            <person name="Wang P."/>
            <person name="Xu J."/>
            <person name="Bruns T."/>
            <person name="Baldrian P."/>
            <person name="Vilgalys R."/>
            <person name="Henrissat B."/>
            <person name="Grigoriev I.V."/>
            <person name="Hibbett D."/>
            <person name="Nagy L.G."/>
            <person name="Martin F.M."/>
        </authorList>
    </citation>
    <scope>NUCLEOTIDE SEQUENCE</scope>
    <source>
        <strain evidence="1">BED1</strain>
    </source>
</reference>
<accession>A0AAD4BT62</accession>
<dbReference type="EMBL" id="WHUW01000014">
    <property type="protein sequence ID" value="KAF8439491.1"/>
    <property type="molecule type" value="Genomic_DNA"/>
</dbReference>
<organism evidence="1 2">
    <name type="scientific">Boletus edulis BED1</name>
    <dbReference type="NCBI Taxonomy" id="1328754"/>
    <lineage>
        <taxon>Eukaryota</taxon>
        <taxon>Fungi</taxon>
        <taxon>Dikarya</taxon>
        <taxon>Basidiomycota</taxon>
        <taxon>Agaricomycotina</taxon>
        <taxon>Agaricomycetes</taxon>
        <taxon>Agaricomycetidae</taxon>
        <taxon>Boletales</taxon>
        <taxon>Boletineae</taxon>
        <taxon>Boletaceae</taxon>
        <taxon>Boletoideae</taxon>
        <taxon>Boletus</taxon>
    </lineage>
</organism>
<name>A0AAD4BT62_BOLED</name>
<keyword evidence="2" id="KW-1185">Reference proteome</keyword>
<dbReference type="Proteomes" id="UP001194468">
    <property type="component" value="Unassembled WGS sequence"/>
</dbReference>
<reference evidence="1" key="2">
    <citation type="journal article" date="2020" name="Nat. Commun.">
        <title>Large-scale genome sequencing of mycorrhizal fungi provides insights into the early evolution of symbiotic traits.</title>
        <authorList>
            <person name="Miyauchi S."/>
            <person name="Kiss E."/>
            <person name="Kuo A."/>
            <person name="Drula E."/>
            <person name="Kohler A."/>
            <person name="Sanchez-Garcia M."/>
            <person name="Morin E."/>
            <person name="Andreopoulos B."/>
            <person name="Barry K.W."/>
            <person name="Bonito G."/>
            <person name="Buee M."/>
            <person name="Carver A."/>
            <person name="Chen C."/>
            <person name="Cichocki N."/>
            <person name="Clum A."/>
            <person name="Culley D."/>
            <person name="Crous P.W."/>
            <person name="Fauchery L."/>
            <person name="Girlanda M."/>
            <person name="Hayes R.D."/>
            <person name="Keri Z."/>
            <person name="LaButti K."/>
            <person name="Lipzen A."/>
            <person name="Lombard V."/>
            <person name="Magnuson J."/>
            <person name="Maillard F."/>
            <person name="Murat C."/>
            <person name="Nolan M."/>
            <person name="Ohm R.A."/>
            <person name="Pangilinan J."/>
            <person name="Pereira M.F."/>
            <person name="Perotto S."/>
            <person name="Peter M."/>
            <person name="Pfister S."/>
            <person name="Riley R."/>
            <person name="Sitrit Y."/>
            <person name="Stielow J.B."/>
            <person name="Szollosi G."/>
            <person name="Zifcakova L."/>
            <person name="Stursova M."/>
            <person name="Spatafora J.W."/>
            <person name="Tedersoo L."/>
            <person name="Vaario L.M."/>
            <person name="Yamada A."/>
            <person name="Yan M."/>
            <person name="Wang P."/>
            <person name="Xu J."/>
            <person name="Bruns T."/>
            <person name="Baldrian P."/>
            <person name="Vilgalys R."/>
            <person name="Dunand C."/>
            <person name="Henrissat B."/>
            <person name="Grigoriev I.V."/>
            <person name="Hibbett D."/>
            <person name="Nagy L.G."/>
            <person name="Martin F.M."/>
        </authorList>
    </citation>
    <scope>NUCLEOTIDE SEQUENCE</scope>
    <source>
        <strain evidence="1">BED1</strain>
    </source>
</reference>
<protein>
    <submittedName>
        <fullName evidence="1">Uncharacterized protein</fullName>
    </submittedName>
</protein>
<proteinExistence type="predicted"/>
<gene>
    <name evidence="1" type="ORF">L210DRAFT_3402632</name>
</gene>